<gene>
    <name evidence="2" type="ORF">GCM10007392_46470</name>
</gene>
<dbReference type="Proteomes" id="UP000626148">
    <property type="component" value="Unassembled WGS sequence"/>
</dbReference>
<reference evidence="2" key="2">
    <citation type="submission" date="2020-09" db="EMBL/GenBank/DDBJ databases">
        <authorList>
            <person name="Sun Q."/>
            <person name="Kim S."/>
        </authorList>
    </citation>
    <scope>NUCLEOTIDE SEQUENCE</scope>
    <source>
        <strain evidence="2">KCTC 22169</strain>
    </source>
</reference>
<protein>
    <submittedName>
        <fullName evidence="2">Uncharacterized protein</fullName>
    </submittedName>
</protein>
<keyword evidence="1" id="KW-0175">Coiled coil</keyword>
<evidence type="ECO:0000256" key="1">
    <source>
        <dbReference type="SAM" id="Coils"/>
    </source>
</evidence>
<comment type="caution">
    <text evidence="2">The sequence shown here is derived from an EMBL/GenBank/DDBJ whole genome shotgun (WGS) entry which is preliminary data.</text>
</comment>
<reference evidence="2" key="1">
    <citation type="journal article" date="2014" name="Int. J. Syst. Evol. Microbiol.">
        <title>Complete genome sequence of Corynebacterium casei LMG S-19264T (=DSM 44701T), isolated from a smear-ripened cheese.</title>
        <authorList>
            <consortium name="US DOE Joint Genome Institute (JGI-PGF)"/>
            <person name="Walter F."/>
            <person name="Albersmeier A."/>
            <person name="Kalinowski J."/>
            <person name="Ruckert C."/>
        </authorList>
    </citation>
    <scope>NUCLEOTIDE SEQUENCE</scope>
    <source>
        <strain evidence="2">KCTC 22169</strain>
    </source>
</reference>
<name>A0A918KRZ2_9GAMM</name>
<accession>A0A918KRZ2</accession>
<sequence length="113" mass="12692">MPSPNRAACLETASANFPVAVLSQAGPGEAEADSARQAAGFSLDEIRNWWTPTRPPRTKCRSWEQYLATLVEHRKTLLLQKEDLEETLEALEALEALELAERECRSALDRKRI</sequence>
<keyword evidence="3" id="KW-1185">Reference proteome</keyword>
<dbReference type="AlphaFoldDB" id="A0A918KRZ2"/>
<dbReference type="SUPFAM" id="SSF46955">
    <property type="entry name" value="Putative DNA-binding domain"/>
    <property type="match status" value="1"/>
</dbReference>
<proteinExistence type="predicted"/>
<dbReference type="InterPro" id="IPR009061">
    <property type="entry name" value="DNA-bd_dom_put_sf"/>
</dbReference>
<organism evidence="2 3">
    <name type="scientific">Saccharospirillum salsuginis</name>
    <dbReference type="NCBI Taxonomy" id="418750"/>
    <lineage>
        <taxon>Bacteria</taxon>
        <taxon>Pseudomonadati</taxon>
        <taxon>Pseudomonadota</taxon>
        <taxon>Gammaproteobacteria</taxon>
        <taxon>Oceanospirillales</taxon>
        <taxon>Saccharospirillaceae</taxon>
        <taxon>Saccharospirillum</taxon>
    </lineage>
</organism>
<dbReference type="EMBL" id="BMXR01000017">
    <property type="protein sequence ID" value="GGX73694.1"/>
    <property type="molecule type" value="Genomic_DNA"/>
</dbReference>
<evidence type="ECO:0000313" key="2">
    <source>
        <dbReference type="EMBL" id="GGX73694.1"/>
    </source>
</evidence>
<feature type="coiled-coil region" evidence="1">
    <location>
        <begin position="67"/>
        <end position="110"/>
    </location>
</feature>
<evidence type="ECO:0000313" key="3">
    <source>
        <dbReference type="Proteomes" id="UP000626148"/>
    </source>
</evidence>